<name>A0AAD4M0J8_9AGAM</name>
<gene>
    <name evidence="2" type="ORF">B0F90DRAFT_1742703</name>
</gene>
<feature type="domain" description="CHAT" evidence="1">
    <location>
        <begin position="107"/>
        <end position="203"/>
    </location>
</feature>
<dbReference type="AlphaFoldDB" id="A0AAD4M0J8"/>
<evidence type="ECO:0000313" key="3">
    <source>
        <dbReference type="Proteomes" id="UP001203297"/>
    </source>
</evidence>
<protein>
    <submittedName>
        <fullName evidence="2">CHAT domain-containing protein</fullName>
    </submittedName>
</protein>
<comment type="caution">
    <text evidence="2">The sequence shown here is derived from an EMBL/GenBank/DDBJ whole genome shotgun (WGS) entry which is preliminary data.</text>
</comment>
<reference evidence="2" key="1">
    <citation type="journal article" date="2022" name="New Phytol.">
        <title>Evolutionary transition to the ectomycorrhizal habit in the genomes of a hyperdiverse lineage of mushroom-forming fungi.</title>
        <authorList>
            <person name="Looney B."/>
            <person name="Miyauchi S."/>
            <person name="Morin E."/>
            <person name="Drula E."/>
            <person name="Courty P.E."/>
            <person name="Kohler A."/>
            <person name="Kuo A."/>
            <person name="LaButti K."/>
            <person name="Pangilinan J."/>
            <person name="Lipzen A."/>
            <person name="Riley R."/>
            <person name="Andreopoulos W."/>
            <person name="He G."/>
            <person name="Johnson J."/>
            <person name="Nolan M."/>
            <person name="Tritt A."/>
            <person name="Barry K.W."/>
            <person name="Grigoriev I.V."/>
            <person name="Nagy L.G."/>
            <person name="Hibbett D."/>
            <person name="Henrissat B."/>
            <person name="Matheny P.B."/>
            <person name="Labbe J."/>
            <person name="Martin F.M."/>
        </authorList>
    </citation>
    <scope>NUCLEOTIDE SEQUENCE</scope>
    <source>
        <strain evidence="2">BPL690</strain>
    </source>
</reference>
<dbReference type="Pfam" id="PF12770">
    <property type="entry name" value="CHAT"/>
    <property type="match status" value="2"/>
</dbReference>
<evidence type="ECO:0000259" key="1">
    <source>
        <dbReference type="Pfam" id="PF12770"/>
    </source>
</evidence>
<sequence>MARVHMLERERGEIVDEIRARPGYEDFLKAIPFKKLQTATALGPVIVINHCRYRCDILIILRDSAPVLIPTTHDFYDRAAKLKTHLIETRAQYALESKRYQRALRFVLQELYELVGRPVIEKLQELKIAEESRVWWCPTSVFCSLPLHAAGPIKSKTGGKRYFSDIYVCSYTPTLSALIDSRKDITRTLDSPSILIVGQPDKEIEAIARLAKSATSLIAHFACHGSLELERPFDAALLFRGDECLRLLDIVRLRLSEAEFAFLSACHAAEWTDEDIPDEALHLTAAMQYCGFRSVVGTLWAMADQDGQDISEHFISRSARALCDSVRELRKKGVTLERWVNFVHYGA</sequence>
<keyword evidence="3" id="KW-1185">Reference proteome</keyword>
<dbReference type="EMBL" id="WTXG01000041">
    <property type="protein sequence ID" value="KAI0297049.1"/>
    <property type="molecule type" value="Genomic_DNA"/>
</dbReference>
<organism evidence="2 3">
    <name type="scientific">Multifurca ochricompacta</name>
    <dbReference type="NCBI Taxonomy" id="376703"/>
    <lineage>
        <taxon>Eukaryota</taxon>
        <taxon>Fungi</taxon>
        <taxon>Dikarya</taxon>
        <taxon>Basidiomycota</taxon>
        <taxon>Agaricomycotina</taxon>
        <taxon>Agaricomycetes</taxon>
        <taxon>Russulales</taxon>
        <taxon>Russulaceae</taxon>
        <taxon>Multifurca</taxon>
    </lineage>
</organism>
<dbReference type="Proteomes" id="UP001203297">
    <property type="component" value="Unassembled WGS sequence"/>
</dbReference>
<accession>A0AAD4M0J8</accession>
<dbReference type="InterPro" id="IPR024983">
    <property type="entry name" value="CHAT_dom"/>
</dbReference>
<feature type="domain" description="CHAT" evidence="1">
    <location>
        <begin position="217"/>
        <end position="320"/>
    </location>
</feature>
<evidence type="ECO:0000313" key="2">
    <source>
        <dbReference type="EMBL" id="KAI0297049.1"/>
    </source>
</evidence>
<proteinExistence type="predicted"/>